<dbReference type="EMBL" id="BAAASR010000018">
    <property type="protein sequence ID" value="GAA2497077.1"/>
    <property type="molecule type" value="Genomic_DNA"/>
</dbReference>
<evidence type="ECO:0008006" key="3">
    <source>
        <dbReference type="Google" id="ProtNLM"/>
    </source>
</evidence>
<dbReference type="Proteomes" id="UP001499942">
    <property type="component" value="Unassembled WGS sequence"/>
</dbReference>
<gene>
    <name evidence="1" type="ORF">GCM10010393_31400</name>
</gene>
<accession>A0ABN3MAA2</accession>
<reference evidence="1 2" key="1">
    <citation type="journal article" date="2019" name="Int. J. Syst. Evol. Microbiol.">
        <title>The Global Catalogue of Microorganisms (GCM) 10K type strain sequencing project: providing services to taxonomists for standard genome sequencing and annotation.</title>
        <authorList>
            <consortium name="The Broad Institute Genomics Platform"/>
            <consortium name="The Broad Institute Genome Sequencing Center for Infectious Disease"/>
            <person name="Wu L."/>
            <person name="Ma J."/>
        </authorList>
    </citation>
    <scope>NUCLEOTIDE SEQUENCE [LARGE SCALE GENOMIC DNA]</scope>
    <source>
        <strain evidence="1 2">JCM 5062</strain>
    </source>
</reference>
<organism evidence="1 2">
    <name type="scientific">Streptomyces gobitricini</name>
    <dbReference type="NCBI Taxonomy" id="68211"/>
    <lineage>
        <taxon>Bacteria</taxon>
        <taxon>Bacillati</taxon>
        <taxon>Actinomycetota</taxon>
        <taxon>Actinomycetes</taxon>
        <taxon>Kitasatosporales</taxon>
        <taxon>Streptomycetaceae</taxon>
        <taxon>Streptomyces</taxon>
    </lineage>
</organism>
<comment type="caution">
    <text evidence="1">The sequence shown here is derived from an EMBL/GenBank/DDBJ whole genome shotgun (WGS) entry which is preliminary data.</text>
</comment>
<protein>
    <recommendedName>
        <fullName evidence="3">Integral membrane protein</fullName>
    </recommendedName>
</protein>
<sequence>MAAAATLIAWRLIRSLYTLIDHATEADSARNPLAGIPYYWPANAAGILCRPLALWAGARPAGVRGNHLAIVMSTYVWATMTAGHLVDTTPSPWEAVQWVAIQSTAVTGASLPQAMIVPAGTQPEERSC</sequence>
<name>A0ABN3MAA2_9ACTN</name>
<dbReference type="RefSeq" id="WP_344361365.1">
    <property type="nucleotide sequence ID" value="NZ_BAAASR010000018.1"/>
</dbReference>
<proteinExistence type="predicted"/>
<keyword evidence="2" id="KW-1185">Reference proteome</keyword>
<evidence type="ECO:0000313" key="1">
    <source>
        <dbReference type="EMBL" id="GAA2497077.1"/>
    </source>
</evidence>
<evidence type="ECO:0000313" key="2">
    <source>
        <dbReference type="Proteomes" id="UP001499942"/>
    </source>
</evidence>